<gene>
    <name evidence="1" type="ORF">DERP_005306</name>
</gene>
<evidence type="ECO:0000313" key="2">
    <source>
        <dbReference type="Proteomes" id="UP000887458"/>
    </source>
</evidence>
<organism evidence="1 2">
    <name type="scientific">Dermatophagoides pteronyssinus</name>
    <name type="common">European house dust mite</name>
    <dbReference type="NCBI Taxonomy" id="6956"/>
    <lineage>
        <taxon>Eukaryota</taxon>
        <taxon>Metazoa</taxon>
        <taxon>Ecdysozoa</taxon>
        <taxon>Arthropoda</taxon>
        <taxon>Chelicerata</taxon>
        <taxon>Arachnida</taxon>
        <taxon>Acari</taxon>
        <taxon>Acariformes</taxon>
        <taxon>Sarcoptiformes</taxon>
        <taxon>Astigmata</taxon>
        <taxon>Psoroptidia</taxon>
        <taxon>Analgoidea</taxon>
        <taxon>Pyroglyphidae</taxon>
        <taxon>Dermatophagoidinae</taxon>
        <taxon>Dermatophagoides</taxon>
    </lineage>
</organism>
<reference evidence="1 2" key="1">
    <citation type="journal article" date="2018" name="J. Allergy Clin. Immunol.">
        <title>High-quality assembly of Dermatophagoides pteronyssinus genome and transcriptome reveals a wide range of novel allergens.</title>
        <authorList>
            <person name="Liu X.Y."/>
            <person name="Yang K.Y."/>
            <person name="Wang M.Q."/>
            <person name="Kwok J.S."/>
            <person name="Zeng X."/>
            <person name="Yang Z."/>
            <person name="Xiao X.J."/>
            <person name="Lau C.P."/>
            <person name="Li Y."/>
            <person name="Huang Z.M."/>
            <person name="Ba J.G."/>
            <person name="Yim A.K."/>
            <person name="Ouyang C.Y."/>
            <person name="Ngai S.M."/>
            <person name="Chan T.F."/>
            <person name="Leung E.L."/>
            <person name="Liu L."/>
            <person name="Liu Z.G."/>
            <person name="Tsui S.K."/>
        </authorList>
    </citation>
    <scope>NUCLEOTIDE SEQUENCE [LARGE SCALE GENOMIC DNA]</scope>
    <source>
        <strain evidence="1">Derp</strain>
    </source>
</reference>
<proteinExistence type="predicted"/>
<reference evidence="1 2" key="2">
    <citation type="journal article" date="2022" name="Mol. Biol. Evol.">
        <title>Comparative Genomics Reveals Insights into the Divergent Evolution of Astigmatic Mites and Household Pest Adaptations.</title>
        <authorList>
            <person name="Xiong Q."/>
            <person name="Wan A.T."/>
            <person name="Liu X."/>
            <person name="Fung C.S."/>
            <person name="Xiao X."/>
            <person name="Malainual N."/>
            <person name="Hou J."/>
            <person name="Wang L."/>
            <person name="Wang M."/>
            <person name="Yang K.Y."/>
            <person name="Cui Y."/>
            <person name="Leung E.L."/>
            <person name="Nong W."/>
            <person name="Shin S.K."/>
            <person name="Au S.W."/>
            <person name="Jeong K.Y."/>
            <person name="Chew F.T."/>
            <person name="Hui J.H."/>
            <person name="Leung T.F."/>
            <person name="Tungtrongchitr A."/>
            <person name="Zhong N."/>
            <person name="Liu Z."/>
            <person name="Tsui S.K."/>
        </authorList>
    </citation>
    <scope>NUCLEOTIDE SEQUENCE [LARGE SCALE GENOMIC DNA]</scope>
    <source>
        <strain evidence="1">Derp</strain>
    </source>
</reference>
<dbReference type="EMBL" id="NJHN03000031">
    <property type="protein sequence ID" value="KAH9423725.1"/>
    <property type="molecule type" value="Genomic_DNA"/>
</dbReference>
<name>A0ABQ8JM86_DERPT</name>
<evidence type="ECO:0000313" key="1">
    <source>
        <dbReference type="EMBL" id="KAH9423725.1"/>
    </source>
</evidence>
<accession>A0ABQ8JM86</accession>
<protein>
    <submittedName>
        <fullName evidence="1">Uncharacterized protein</fullName>
    </submittedName>
</protein>
<keyword evidence="2" id="KW-1185">Reference proteome</keyword>
<sequence>MNNKSSYLFFFPSCYSSSYSNVSLTYVEDGLHSLFYDKHEIYKLNIRGSHTYKLTELQFDSLVE</sequence>
<comment type="caution">
    <text evidence="1">The sequence shown here is derived from an EMBL/GenBank/DDBJ whole genome shotgun (WGS) entry which is preliminary data.</text>
</comment>
<dbReference type="Proteomes" id="UP000887458">
    <property type="component" value="Unassembled WGS sequence"/>
</dbReference>